<gene>
    <name evidence="1" type="primary">ERS_gp031</name>
</gene>
<dbReference type="GO" id="GO:0016874">
    <property type="term" value="F:ligase activity"/>
    <property type="evidence" value="ECO:0007669"/>
    <property type="project" value="UniProtKB-KW"/>
</dbReference>
<protein>
    <submittedName>
        <fullName evidence="1">DNA ligase</fullName>
    </submittedName>
</protein>
<dbReference type="EMBL" id="OQ137560">
    <property type="protein sequence ID" value="WCA46279.1"/>
    <property type="molecule type" value="Genomic_DNA"/>
</dbReference>
<sequence>MGSDYIAGKFVEVRKLAKTTGRGRDFKFYTEDEKFDWLGRHYEAQSKHDGCSGIVTLFAPGKAPDNVITQSRTGEECKSMRMQEGLLWLDFLPVMEKYGSLVLLTEAWWPGKGQFNEISGAFRKKSEARPKLKFIVSDILTLEEFDAGKAHTQYRARMDRGLGIQPKTAAWAWTTRHSPGSYGDPRDLCRSYVNSGGYDGVVLVDRNAGWVKEEDKSGRKIKVKNELSFDLRVLRREKRIGEKTGRDVYTLVVSFDGRELGVGSGVPHDVNEVPDTGDIVEVVAMDYSSDGLLREPRYKGKRFDKLEADR</sequence>
<keyword evidence="1" id="KW-0436">Ligase</keyword>
<organism evidence="1 2">
    <name type="scientific">Caulobacter phage ERS</name>
    <dbReference type="NCBI Taxonomy" id="3020392"/>
    <lineage>
        <taxon>Viruses</taxon>
        <taxon>Duplodnaviria</taxon>
        <taxon>Heunggongvirae</taxon>
        <taxon>Uroviricota</taxon>
        <taxon>Caudoviricetes</taxon>
        <taxon>Autographivirales</taxon>
        <taxon>Autonotataviridae</taxon>
        <taxon>Percyvirus</taxon>
        <taxon>Percyvirus ERS</taxon>
    </lineage>
</organism>
<accession>A0AAE9WXB4</accession>
<name>A0AAE9WXB4_9CAUD</name>
<dbReference type="SUPFAM" id="SSF50249">
    <property type="entry name" value="Nucleic acid-binding proteins"/>
    <property type="match status" value="1"/>
</dbReference>
<evidence type="ECO:0000313" key="2">
    <source>
        <dbReference type="Proteomes" id="UP001218127"/>
    </source>
</evidence>
<keyword evidence="2" id="KW-1185">Reference proteome</keyword>
<proteinExistence type="predicted"/>
<evidence type="ECO:0000313" key="1">
    <source>
        <dbReference type="EMBL" id="WCA46279.1"/>
    </source>
</evidence>
<reference evidence="2" key="1">
    <citation type="journal article" date="2024" name="Viruses">
        <title>New Genera and Species of Caulobacter and Brevundimonas Bacteriophages Provide Insights into Phage Genome Evolution.</title>
        <authorList>
            <person name="Ely B."/>
            <person name="Hils M."/>
            <person name="Clarke A."/>
            <person name="Albert M."/>
            <person name="Holness N."/>
            <person name="Lenski J."/>
            <person name="Mohammadi T."/>
        </authorList>
    </citation>
    <scope>NUCLEOTIDE SEQUENCE [LARGE SCALE GENOMIC DNA]</scope>
</reference>
<dbReference type="Proteomes" id="UP001218127">
    <property type="component" value="Segment"/>
</dbReference>
<dbReference type="InterPro" id="IPR012340">
    <property type="entry name" value="NA-bd_OB-fold"/>
</dbReference>
<dbReference type="SUPFAM" id="SSF56091">
    <property type="entry name" value="DNA ligase/mRNA capping enzyme, catalytic domain"/>
    <property type="match status" value="1"/>
</dbReference>